<gene>
    <name evidence="1" type="ORF">CAL13_05125</name>
</gene>
<reference evidence="1 2" key="1">
    <citation type="submission" date="2017-05" db="EMBL/GenBank/DDBJ databases">
        <title>Complete and WGS of Bordetella genogroups.</title>
        <authorList>
            <person name="Spilker T."/>
            <person name="LiPuma J."/>
        </authorList>
    </citation>
    <scope>NUCLEOTIDE SEQUENCE [LARGE SCALE GENOMIC DNA]</scope>
    <source>
        <strain evidence="1 2">AU17164</strain>
    </source>
</reference>
<dbReference type="Proteomes" id="UP000194139">
    <property type="component" value="Chromosome"/>
</dbReference>
<protein>
    <submittedName>
        <fullName evidence="1">Uncharacterized protein</fullName>
    </submittedName>
</protein>
<organism evidence="1 2">
    <name type="scientific">Bordetella genomosp. 9</name>
    <dbReference type="NCBI Taxonomy" id="1416803"/>
    <lineage>
        <taxon>Bacteria</taxon>
        <taxon>Pseudomonadati</taxon>
        <taxon>Pseudomonadota</taxon>
        <taxon>Betaproteobacteria</taxon>
        <taxon>Burkholderiales</taxon>
        <taxon>Alcaligenaceae</taxon>
        <taxon>Bordetella</taxon>
    </lineage>
</organism>
<dbReference type="AlphaFoldDB" id="A0A1W6YX56"/>
<keyword evidence="2" id="KW-1185">Reference proteome</keyword>
<evidence type="ECO:0000313" key="2">
    <source>
        <dbReference type="Proteomes" id="UP000194139"/>
    </source>
</evidence>
<evidence type="ECO:0000313" key="1">
    <source>
        <dbReference type="EMBL" id="ARP85660.1"/>
    </source>
</evidence>
<name>A0A1W6YX56_9BORD</name>
<sequence length="87" mass="9860">MPDVLDLFVDRGNGWSLVPRQSRETLHRLGIGADCFIGNVVPAEYLPEALDIHQRHHRGGKPIRPRAFAAWRVRLPACVDLRRRAGL</sequence>
<proteinExistence type="predicted"/>
<dbReference type="EMBL" id="CP021109">
    <property type="protein sequence ID" value="ARP85660.1"/>
    <property type="molecule type" value="Genomic_DNA"/>
</dbReference>
<accession>A0A1W6YX56</accession>